<gene>
    <name evidence="2" type="ORF">GCM10010439_47070</name>
</gene>
<name>A0ABP6GWM9_9ACTN</name>
<sequence>MNTSGIDHVLGQACYQAGLDASRAELIRRGENVLFRVGDTVLRIGRPGQWGAASREIAVSRWLTDSGIPAVRVWAHMEQPLLIDERPITFWQLLPPHRQGRPGEIGALLKKLHHQPVPTHLGLGHLDPFVRLPERIAAATTLPDDDRAWLVVRLAELRTAWAGLLDEGTPRVVHGDAWAGNVPVVLGESTAFFLDLERFSIGSPNWDLASTAIKHTSFEWITRQEYEEFSQAVGSDVTAWPGFPIMRDLRELRMTCYLAQHSAEHPGFHDEVRLRVDCLRGRHGDRPWRWTPLK</sequence>
<dbReference type="RefSeq" id="WP_344452847.1">
    <property type="nucleotide sequence ID" value="NZ_BAAATZ010000020.1"/>
</dbReference>
<reference evidence="3" key="1">
    <citation type="journal article" date="2019" name="Int. J. Syst. Evol. Microbiol.">
        <title>The Global Catalogue of Microorganisms (GCM) 10K type strain sequencing project: providing services to taxonomists for standard genome sequencing and annotation.</title>
        <authorList>
            <consortium name="The Broad Institute Genomics Platform"/>
            <consortium name="The Broad Institute Genome Sequencing Center for Infectious Disease"/>
            <person name="Wu L."/>
            <person name="Ma J."/>
        </authorList>
    </citation>
    <scope>NUCLEOTIDE SEQUENCE [LARGE SCALE GENOMIC DNA]</scope>
    <source>
        <strain evidence="3">JCM 8201</strain>
    </source>
</reference>
<evidence type="ECO:0000313" key="2">
    <source>
        <dbReference type="EMBL" id="GAA2731502.1"/>
    </source>
</evidence>
<feature type="domain" description="Aminoglycoside phosphotransferase" evidence="1">
    <location>
        <begin position="36"/>
        <end position="239"/>
    </location>
</feature>
<dbReference type="PROSITE" id="PS00432">
    <property type="entry name" value="ACTINS_2"/>
    <property type="match status" value="1"/>
</dbReference>
<dbReference type="Pfam" id="PF01636">
    <property type="entry name" value="APH"/>
    <property type="match status" value="1"/>
</dbReference>
<comment type="caution">
    <text evidence="2">The sequence shown here is derived from an EMBL/GenBank/DDBJ whole genome shotgun (WGS) entry which is preliminary data.</text>
</comment>
<evidence type="ECO:0000259" key="1">
    <source>
        <dbReference type="Pfam" id="PF01636"/>
    </source>
</evidence>
<keyword evidence="3" id="KW-1185">Reference proteome</keyword>
<organism evidence="2 3">
    <name type="scientific">Actinocorallia aurantiaca</name>
    <dbReference type="NCBI Taxonomy" id="46204"/>
    <lineage>
        <taxon>Bacteria</taxon>
        <taxon>Bacillati</taxon>
        <taxon>Actinomycetota</taxon>
        <taxon>Actinomycetes</taxon>
        <taxon>Streptosporangiales</taxon>
        <taxon>Thermomonosporaceae</taxon>
        <taxon>Actinocorallia</taxon>
    </lineage>
</organism>
<accession>A0ABP6GWM9</accession>
<dbReference type="Proteomes" id="UP001501842">
    <property type="component" value="Unassembled WGS sequence"/>
</dbReference>
<evidence type="ECO:0000313" key="3">
    <source>
        <dbReference type="Proteomes" id="UP001501842"/>
    </source>
</evidence>
<dbReference type="EMBL" id="BAAATZ010000020">
    <property type="protein sequence ID" value="GAA2731502.1"/>
    <property type="molecule type" value="Genomic_DNA"/>
</dbReference>
<dbReference type="SUPFAM" id="SSF56112">
    <property type="entry name" value="Protein kinase-like (PK-like)"/>
    <property type="match status" value="1"/>
</dbReference>
<protein>
    <submittedName>
        <fullName evidence="2">Aminoglycoside phosphotransferase family protein</fullName>
    </submittedName>
</protein>
<proteinExistence type="predicted"/>
<dbReference type="InterPro" id="IPR011009">
    <property type="entry name" value="Kinase-like_dom_sf"/>
</dbReference>
<dbReference type="InterPro" id="IPR004001">
    <property type="entry name" value="Actin_CS"/>
</dbReference>
<dbReference type="Gene3D" id="3.90.1200.10">
    <property type="match status" value="1"/>
</dbReference>
<dbReference type="InterPro" id="IPR002575">
    <property type="entry name" value="Aminoglycoside_PTrfase"/>
</dbReference>